<dbReference type="PANTHER" id="PTHR47755:SF1">
    <property type="entry name" value="CELL DIVISION PROTEIN FTSX"/>
    <property type="match status" value="1"/>
</dbReference>
<keyword evidence="7 11" id="KW-1133">Transmembrane helix</keyword>
<evidence type="ECO:0000256" key="10">
    <source>
        <dbReference type="PIRNR" id="PIRNR003097"/>
    </source>
</evidence>
<dbReference type="GO" id="GO:0032153">
    <property type="term" value="C:cell division site"/>
    <property type="evidence" value="ECO:0007669"/>
    <property type="project" value="TreeGrafter"/>
</dbReference>
<evidence type="ECO:0000256" key="7">
    <source>
        <dbReference type="ARBA" id="ARBA00022989"/>
    </source>
</evidence>
<evidence type="ECO:0000256" key="8">
    <source>
        <dbReference type="ARBA" id="ARBA00023136"/>
    </source>
</evidence>
<dbReference type="GO" id="GO:0005886">
    <property type="term" value="C:plasma membrane"/>
    <property type="evidence" value="ECO:0007669"/>
    <property type="project" value="UniProtKB-SubCell"/>
</dbReference>
<evidence type="ECO:0000313" key="15">
    <source>
        <dbReference type="Proteomes" id="UP000823889"/>
    </source>
</evidence>
<keyword evidence="8 10" id="KW-0472">Membrane</keyword>
<feature type="transmembrane region" description="Helical" evidence="11">
    <location>
        <begin position="270"/>
        <end position="293"/>
    </location>
</feature>
<proteinExistence type="inferred from homology"/>
<dbReference type="PANTHER" id="PTHR47755">
    <property type="entry name" value="CELL DIVISION PROTEIN FTSX"/>
    <property type="match status" value="1"/>
</dbReference>
<keyword evidence="9 10" id="KW-0131">Cell cycle</keyword>
<keyword evidence="4 10" id="KW-1003">Cell membrane</keyword>
<dbReference type="Pfam" id="PF18075">
    <property type="entry name" value="FtsX_ECD"/>
    <property type="match status" value="1"/>
</dbReference>
<reference evidence="14" key="2">
    <citation type="submission" date="2021-04" db="EMBL/GenBank/DDBJ databases">
        <authorList>
            <person name="Gilroy R."/>
        </authorList>
    </citation>
    <scope>NUCLEOTIDE SEQUENCE</scope>
    <source>
        <strain evidence="14">9264</strain>
    </source>
</reference>
<evidence type="ECO:0000259" key="12">
    <source>
        <dbReference type="Pfam" id="PF02687"/>
    </source>
</evidence>
<protein>
    <recommendedName>
        <fullName evidence="3 10">Cell division protein FtsX</fullName>
    </recommendedName>
</protein>
<feature type="transmembrane region" description="Helical" evidence="11">
    <location>
        <begin position="175"/>
        <end position="199"/>
    </location>
</feature>
<feature type="transmembrane region" description="Helical" evidence="11">
    <location>
        <begin position="27"/>
        <end position="47"/>
    </location>
</feature>
<dbReference type="AlphaFoldDB" id="A0A9D2RGU0"/>
<organism evidence="14 15">
    <name type="scientific">Candidatus Paenalcaligenes intestinipullorum</name>
    <dbReference type="NCBI Taxonomy" id="2838718"/>
    <lineage>
        <taxon>Bacteria</taxon>
        <taxon>Pseudomonadati</taxon>
        <taxon>Pseudomonadota</taxon>
        <taxon>Betaproteobacteria</taxon>
        <taxon>Burkholderiales</taxon>
        <taxon>Alcaligenaceae</taxon>
        <taxon>Paenalcaligenes</taxon>
    </lineage>
</organism>
<feature type="domain" description="ABC3 transporter permease C-terminal" evidence="12">
    <location>
        <begin position="182"/>
        <end position="300"/>
    </location>
</feature>
<evidence type="ECO:0000256" key="3">
    <source>
        <dbReference type="ARBA" id="ARBA00021907"/>
    </source>
</evidence>
<dbReference type="EMBL" id="DWUQ01000078">
    <property type="protein sequence ID" value="HJD44152.1"/>
    <property type="molecule type" value="Genomic_DNA"/>
</dbReference>
<dbReference type="InterPro" id="IPR040690">
    <property type="entry name" value="FtsX_ECD"/>
</dbReference>
<comment type="caution">
    <text evidence="14">The sequence shown here is derived from an EMBL/GenBank/DDBJ whole genome shotgun (WGS) entry which is preliminary data.</text>
</comment>
<comment type="subcellular location">
    <subcellularLocation>
        <location evidence="10">Cell inner membrane</location>
    </subcellularLocation>
    <subcellularLocation>
        <location evidence="1">Cell membrane</location>
        <topology evidence="1">Multi-pass membrane protein</topology>
    </subcellularLocation>
</comment>
<dbReference type="Pfam" id="PF02687">
    <property type="entry name" value="FtsX"/>
    <property type="match status" value="1"/>
</dbReference>
<evidence type="ECO:0000256" key="1">
    <source>
        <dbReference type="ARBA" id="ARBA00004651"/>
    </source>
</evidence>
<feature type="domain" description="FtsX extracellular" evidence="13">
    <location>
        <begin position="62"/>
        <end position="159"/>
    </location>
</feature>
<keyword evidence="6 11" id="KW-0812">Transmembrane</keyword>
<evidence type="ECO:0000313" key="14">
    <source>
        <dbReference type="EMBL" id="HJD44152.1"/>
    </source>
</evidence>
<keyword evidence="5 10" id="KW-0132">Cell division</keyword>
<reference evidence="14" key="1">
    <citation type="journal article" date="2021" name="PeerJ">
        <title>Extensive microbial diversity within the chicken gut microbiome revealed by metagenomics and culture.</title>
        <authorList>
            <person name="Gilroy R."/>
            <person name="Ravi A."/>
            <person name="Getino M."/>
            <person name="Pursley I."/>
            <person name="Horton D.L."/>
            <person name="Alikhan N.F."/>
            <person name="Baker D."/>
            <person name="Gharbi K."/>
            <person name="Hall N."/>
            <person name="Watson M."/>
            <person name="Adriaenssens E.M."/>
            <person name="Foster-Nyarko E."/>
            <person name="Jarju S."/>
            <person name="Secka A."/>
            <person name="Antonio M."/>
            <person name="Oren A."/>
            <person name="Chaudhuri R.R."/>
            <person name="La Ragione R."/>
            <person name="Hildebrand F."/>
            <person name="Pallen M.J."/>
        </authorList>
    </citation>
    <scope>NUCLEOTIDE SEQUENCE</scope>
    <source>
        <strain evidence="14">9264</strain>
    </source>
</reference>
<gene>
    <name evidence="14" type="ORF">H9906_03885</name>
</gene>
<comment type="similarity">
    <text evidence="2 10">Belongs to the ABC-4 integral membrane protein family. FtsX subfamily.</text>
</comment>
<sequence length="303" mass="33426">MKRWVRQHRYALSTAVARLVAQPFSSLSNLLVMTLTLAVPLIGWALLVSAQPLAQSLPVNPELTVFLQMDQSEEHAETLQQQWITQWPDEIARIHLQNRNEAYEALHANPLWTEVLDTLDANPLPHALVIQLADTVADSAATAMHLAAELRTQTAVDRVQLDSEWVQRLEALLRFIRIALGFLSLSVATIVVATVFNTVRLQALNQREEIGVARLVGATESFVRRPFLYQGALTGALASALACGLGWLSLGPLNQALNSLAQSYDLHVHLHLPVLSELFVAVLFIAAIAALAARWSVSRTTQF</sequence>
<evidence type="ECO:0000259" key="13">
    <source>
        <dbReference type="Pfam" id="PF18075"/>
    </source>
</evidence>
<dbReference type="Gene3D" id="3.30.70.3040">
    <property type="match status" value="1"/>
</dbReference>
<evidence type="ECO:0000256" key="6">
    <source>
        <dbReference type="ARBA" id="ARBA00022692"/>
    </source>
</evidence>
<keyword evidence="10" id="KW-0997">Cell inner membrane</keyword>
<feature type="transmembrane region" description="Helical" evidence="11">
    <location>
        <begin position="227"/>
        <end position="250"/>
    </location>
</feature>
<comment type="function">
    <text evidence="10">Part of the ABC transporter FtsEX involved in cellular division.</text>
</comment>
<evidence type="ECO:0000256" key="9">
    <source>
        <dbReference type="ARBA" id="ARBA00023306"/>
    </source>
</evidence>
<evidence type="ECO:0000256" key="11">
    <source>
        <dbReference type="SAM" id="Phobius"/>
    </source>
</evidence>
<evidence type="ECO:0000256" key="5">
    <source>
        <dbReference type="ARBA" id="ARBA00022618"/>
    </source>
</evidence>
<dbReference type="InterPro" id="IPR004513">
    <property type="entry name" value="FtsX"/>
</dbReference>
<dbReference type="GO" id="GO:0051301">
    <property type="term" value="P:cell division"/>
    <property type="evidence" value="ECO:0007669"/>
    <property type="project" value="UniProtKB-KW"/>
</dbReference>
<evidence type="ECO:0000256" key="2">
    <source>
        <dbReference type="ARBA" id="ARBA00007379"/>
    </source>
</evidence>
<dbReference type="PIRSF" id="PIRSF003097">
    <property type="entry name" value="FtsX"/>
    <property type="match status" value="1"/>
</dbReference>
<dbReference type="InterPro" id="IPR003838">
    <property type="entry name" value="ABC3_permease_C"/>
</dbReference>
<evidence type="ECO:0000256" key="4">
    <source>
        <dbReference type="ARBA" id="ARBA00022475"/>
    </source>
</evidence>
<dbReference type="Proteomes" id="UP000823889">
    <property type="component" value="Unassembled WGS sequence"/>
</dbReference>
<accession>A0A9D2RGU0</accession>
<name>A0A9D2RGU0_9BURK</name>